<dbReference type="AlphaFoldDB" id="A0AAE1Q1D1"/>
<sequence>MITLSDRRQMIITQQASIVDVFHKYPWLMGSDLLVKELQRLIPKAETSDPRVSLCQGIARSRTISLMKGILVWVSSIVAT</sequence>
<evidence type="ECO:0000313" key="2">
    <source>
        <dbReference type="Proteomes" id="UP001292094"/>
    </source>
</evidence>
<protein>
    <submittedName>
        <fullName evidence="1">Uncharacterized protein</fullName>
    </submittedName>
</protein>
<organism evidence="1 2">
    <name type="scientific">Petrolisthes manimaculis</name>
    <dbReference type="NCBI Taxonomy" id="1843537"/>
    <lineage>
        <taxon>Eukaryota</taxon>
        <taxon>Metazoa</taxon>
        <taxon>Ecdysozoa</taxon>
        <taxon>Arthropoda</taxon>
        <taxon>Crustacea</taxon>
        <taxon>Multicrustacea</taxon>
        <taxon>Malacostraca</taxon>
        <taxon>Eumalacostraca</taxon>
        <taxon>Eucarida</taxon>
        <taxon>Decapoda</taxon>
        <taxon>Pleocyemata</taxon>
        <taxon>Anomura</taxon>
        <taxon>Galatheoidea</taxon>
        <taxon>Porcellanidae</taxon>
        <taxon>Petrolisthes</taxon>
    </lineage>
</organism>
<dbReference type="EMBL" id="JAWZYT010000860">
    <property type="protein sequence ID" value="KAK4318143.1"/>
    <property type="molecule type" value="Genomic_DNA"/>
</dbReference>
<name>A0AAE1Q1D1_9EUCA</name>
<evidence type="ECO:0000313" key="1">
    <source>
        <dbReference type="EMBL" id="KAK4318143.1"/>
    </source>
</evidence>
<accession>A0AAE1Q1D1</accession>
<keyword evidence="2" id="KW-1185">Reference proteome</keyword>
<comment type="caution">
    <text evidence="1">The sequence shown here is derived from an EMBL/GenBank/DDBJ whole genome shotgun (WGS) entry which is preliminary data.</text>
</comment>
<gene>
    <name evidence="1" type="ORF">Pmani_010834</name>
</gene>
<reference evidence="1" key="1">
    <citation type="submission" date="2023-11" db="EMBL/GenBank/DDBJ databases">
        <title>Genome assemblies of two species of porcelain crab, Petrolisthes cinctipes and Petrolisthes manimaculis (Anomura: Porcellanidae).</title>
        <authorList>
            <person name="Angst P."/>
        </authorList>
    </citation>
    <scope>NUCLEOTIDE SEQUENCE</scope>
    <source>
        <strain evidence="1">PB745_02</strain>
        <tissue evidence="1">Gill</tissue>
    </source>
</reference>
<proteinExistence type="predicted"/>
<dbReference type="Proteomes" id="UP001292094">
    <property type="component" value="Unassembled WGS sequence"/>
</dbReference>